<accession>A0ACC2GZZ5</accession>
<organism evidence="1 2">
    <name type="scientific">Dallia pectoralis</name>
    <name type="common">Alaska blackfish</name>
    <dbReference type="NCBI Taxonomy" id="75939"/>
    <lineage>
        <taxon>Eukaryota</taxon>
        <taxon>Metazoa</taxon>
        <taxon>Chordata</taxon>
        <taxon>Craniata</taxon>
        <taxon>Vertebrata</taxon>
        <taxon>Euteleostomi</taxon>
        <taxon>Actinopterygii</taxon>
        <taxon>Neopterygii</taxon>
        <taxon>Teleostei</taxon>
        <taxon>Protacanthopterygii</taxon>
        <taxon>Esociformes</taxon>
        <taxon>Umbridae</taxon>
        <taxon>Dallia</taxon>
    </lineage>
</organism>
<name>A0ACC2GZZ5_DALPE</name>
<comment type="caution">
    <text evidence="1">The sequence shown here is derived from an EMBL/GenBank/DDBJ whole genome shotgun (WGS) entry which is preliminary data.</text>
</comment>
<dbReference type="EMBL" id="CM055734">
    <property type="protein sequence ID" value="KAJ8009242.1"/>
    <property type="molecule type" value="Genomic_DNA"/>
</dbReference>
<proteinExistence type="predicted"/>
<evidence type="ECO:0000313" key="2">
    <source>
        <dbReference type="Proteomes" id="UP001157502"/>
    </source>
</evidence>
<sequence length="87" mass="9008">MSTLRVTFVHCIAAFNDDAWLLGSILTGSFLGTSLRPTAPELPALTPPPPLDTHPQKRNPHSSDGPDICRDGHGPEGGPPGIVSGSG</sequence>
<protein>
    <submittedName>
        <fullName evidence="1">Uncharacterized protein</fullName>
    </submittedName>
</protein>
<dbReference type="Proteomes" id="UP001157502">
    <property type="component" value="Chromosome 7"/>
</dbReference>
<keyword evidence="2" id="KW-1185">Reference proteome</keyword>
<reference evidence="1" key="1">
    <citation type="submission" date="2021-05" db="EMBL/GenBank/DDBJ databases">
        <authorList>
            <person name="Pan Q."/>
            <person name="Jouanno E."/>
            <person name="Zahm M."/>
            <person name="Klopp C."/>
            <person name="Cabau C."/>
            <person name="Louis A."/>
            <person name="Berthelot C."/>
            <person name="Parey E."/>
            <person name="Roest Crollius H."/>
            <person name="Montfort J."/>
            <person name="Robinson-Rechavi M."/>
            <person name="Bouchez O."/>
            <person name="Lampietro C."/>
            <person name="Lopez Roques C."/>
            <person name="Donnadieu C."/>
            <person name="Postlethwait J."/>
            <person name="Bobe J."/>
            <person name="Dillon D."/>
            <person name="Chandos A."/>
            <person name="von Hippel F."/>
            <person name="Guiguen Y."/>
        </authorList>
    </citation>
    <scope>NUCLEOTIDE SEQUENCE</scope>
    <source>
        <strain evidence="1">YG-Jan2019</strain>
    </source>
</reference>
<gene>
    <name evidence="1" type="ORF">DPEC_G00086860</name>
</gene>
<evidence type="ECO:0000313" key="1">
    <source>
        <dbReference type="EMBL" id="KAJ8009242.1"/>
    </source>
</evidence>